<dbReference type="InterPro" id="IPR033664">
    <property type="entry name" value="Cmo5U_methylTrfase"/>
</dbReference>
<dbReference type="KEGG" id="pmaw:MACH26_18650"/>
<comment type="similarity">
    <text evidence="1">Belongs to the class I-like SAM-binding methyltransferase superfamily. CmoM family.</text>
</comment>
<keyword evidence="1" id="KW-0819">tRNA processing</keyword>
<evidence type="ECO:0000313" key="3">
    <source>
        <dbReference type="Proteomes" id="UP001333710"/>
    </source>
</evidence>
<dbReference type="Pfam" id="PF13489">
    <property type="entry name" value="Methyltransf_23"/>
    <property type="match status" value="1"/>
</dbReference>
<feature type="binding site" evidence="1">
    <location>
        <begin position="84"/>
        <end position="85"/>
    </location>
    <ligand>
        <name>S-adenosyl-L-methionine</name>
        <dbReference type="ChEBI" id="CHEBI:59789"/>
    </ligand>
</feature>
<comment type="catalytic activity">
    <reaction evidence="1">
        <text>5-carboxymethoxyuridine(34) in tRNA + S-adenosyl-L-methionine = 5-methoxycarbonylmethoxyuridine(34) in tRNA + S-adenosyl-L-homocysteine</text>
        <dbReference type="Rhea" id="RHEA:54080"/>
        <dbReference type="Rhea" id="RHEA-COMP:13383"/>
        <dbReference type="Rhea" id="RHEA-COMP:13781"/>
        <dbReference type="ChEBI" id="CHEBI:57856"/>
        <dbReference type="ChEBI" id="CHEBI:59789"/>
        <dbReference type="ChEBI" id="CHEBI:136879"/>
        <dbReference type="ChEBI" id="CHEBI:138053"/>
    </reaction>
</comment>
<dbReference type="PANTHER" id="PTHR43861">
    <property type="entry name" value="TRANS-ACONITATE 2-METHYLTRANSFERASE-RELATED"/>
    <property type="match status" value="1"/>
</dbReference>
<accession>A0AA48HQX0</accession>
<name>A0AA48HQX0_9ALTE</name>
<reference evidence="2" key="1">
    <citation type="submission" date="2023-01" db="EMBL/GenBank/DDBJ databases">
        <title>Complete genome sequence of Planctobacterium marinum strain Dej080120_11.</title>
        <authorList>
            <person name="Ueki S."/>
            <person name="Maruyama F."/>
        </authorList>
    </citation>
    <scope>NUCLEOTIDE SEQUENCE</scope>
    <source>
        <strain evidence="2">Dej080120_11</strain>
    </source>
</reference>
<dbReference type="EC" id="2.1.1.-" evidence="1"/>
<dbReference type="GO" id="GO:0097697">
    <property type="term" value="F:tRNA (5-carboxymethoxyuridine(34)-5-O)-methyltransferase activity"/>
    <property type="evidence" value="ECO:0007669"/>
    <property type="project" value="UniProtKB-UniRule"/>
</dbReference>
<keyword evidence="1 2" id="KW-0489">Methyltransferase</keyword>
<proteinExistence type="inferred from homology"/>
<feature type="binding site" evidence="1">
    <location>
        <position position="59"/>
    </location>
    <ligand>
        <name>S-adenosyl-L-methionine</name>
        <dbReference type="ChEBI" id="CHEBI:59789"/>
    </ligand>
</feature>
<dbReference type="GO" id="GO:0006400">
    <property type="term" value="P:tRNA modification"/>
    <property type="evidence" value="ECO:0007669"/>
    <property type="project" value="UniProtKB-UniRule"/>
</dbReference>
<dbReference type="AlphaFoldDB" id="A0AA48HQX0"/>
<dbReference type="EMBL" id="AP027272">
    <property type="protein sequence ID" value="BDX06344.1"/>
    <property type="molecule type" value="Genomic_DNA"/>
</dbReference>
<gene>
    <name evidence="1 2" type="primary">cmoM</name>
    <name evidence="2" type="ORF">MACH26_18650</name>
</gene>
<organism evidence="2 3">
    <name type="scientific">Planctobacterium marinum</name>
    <dbReference type="NCBI Taxonomy" id="1631968"/>
    <lineage>
        <taxon>Bacteria</taxon>
        <taxon>Pseudomonadati</taxon>
        <taxon>Pseudomonadota</taxon>
        <taxon>Gammaproteobacteria</taxon>
        <taxon>Alteromonadales</taxon>
        <taxon>Alteromonadaceae</taxon>
        <taxon>Planctobacterium</taxon>
    </lineage>
</organism>
<dbReference type="CDD" id="cd02440">
    <property type="entry name" value="AdoMet_MTases"/>
    <property type="match status" value="1"/>
</dbReference>
<dbReference type="HAMAP" id="MF_02057">
    <property type="entry name" value="tRNA_methyltr_CmoM"/>
    <property type="match status" value="1"/>
</dbReference>
<keyword evidence="1" id="KW-0808">Transferase</keyword>
<evidence type="ECO:0000256" key="1">
    <source>
        <dbReference type="HAMAP-Rule" id="MF_02057"/>
    </source>
</evidence>
<keyword evidence="3" id="KW-1185">Reference proteome</keyword>
<keyword evidence="1" id="KW-0949">S-adenosyl-L-methionine</keyword>
<feature type="binding site" evidence="1">
    <location>
        <position position="146"/>
    </location>
    <ligand>
        <name>S-adenosyl-L-methionine</name>
        <dbReference type="ChEBI" id="CHEBI:59789"/>
    </ligand>
</feature>
<protein>
    <recommendedName>
        <fullName evidence="1">tRNA 5-carboxymethoxyuridine methyltransferase</fullName>
        <ecNumber evidence="1">2.1.1.-</ecNumber>
    </recommendedName>
    <alternativeName>
        <fullName evidence="1">cmo5U methyltransferase</fullName>
    </alternativeName>
</protein>
<dbReference type="InterPro" id="IPR029063">
    <property type="entry name" value="SAM-dependent_MTases_sf"/>
</dbReference>
<dbReference type="Proteomes" id="UP001333710">
    <property type="component" value="Chromosome"/>
</dbReference>
<feature type="binding site" evidence="1">
    <location>
        <position position="105"/>
    </location>
    <ligand>
        <name>S-adenosyl-L-methionine</name>
        <dbReference type="ChEBI" id="CHEBI:59789"/>
    </ligand>
</feature>
<dbReference type="GO" id="GO:0032259">
    <property type="term" value="P:methylation"/>
    <property type="evidence" value="ECO:0007669"/>
    <property type="project" value="UniProtKB-KW"/>
</dbReference>
<sequence>MQQGTKPFFNCKAQHKLVSEMSDKKTQSSNSPSSQDISFDNIANKFDKNIYGTTKGRLRHEMLMHNLAFLWPVLNENACVLDAGGGTGEFTKELLAKGYQVLLNDISMDTLEIAEQKLADYDGLSLHHGAIQDIPAHSQFDLVTCHAVFEWLDNPQAVLSHLFELLKPGAYLSLSFFNQDANLFGNVLYGNFQLINNGMKQKNRLRLANHTPLKPKTVLNWLEELPCEVLKKSGIRCFHDYLKDKQQQSDNYQDIKQLELQYSDQEPYLWLGKYFHIVIRKN</sequence>
<comment type="function">
    <text evidence="1">Catalyzes the methylation of 5-carboxymethoxyuridine (cmo5U) to form 5-methoxycarbonylmethoxyuridine (mcmo5U) at position 34 in tRNAs.</text>
</comment>
<dbReference type="Gene3D" id="3.40.50.150">
    <property type="entry name" value="Vaccinia Virus protein VP39"/>
    <property type="match status" value="1"/>
</dbReference>
<comment type="caution">
    <text evidence="1">Lacks conserved residue(s) required for the propagation of feature annotation.</text>
</comment>
<dbReference type="SUPFAM" id="SSF53335">
    <property type="entry name" value="S-adenosyl-L-methionine-dependent methyltransferases"/>
    <property type="match status" value="1"/>
</dbReference>
<evidence type="ECO:0000313" key="2">
    <source>
        <dbReference type="EMBL" id="BDX06344.1"/>
    </source>
</evidence>